<feature type="compositionally biased region" description="Polar residues" evidence="1">
    <location>
        <begin position="124"/>
        <end position="136"/>
    </location>
</feature>
<evidence type="ECO:0000256" key="1">
    <source>
        <dbReference type="SAM" id="MobiDB-lite"/>
    </source>
</evidence>
<dbReference type="GeneID" id="54405933"/>
<sequence>MLSYPDRRKFQQIRARWEETAHTGGEAKSSVMVGRKERQTSHQLEENEPYLNGGSKFRRKLSHGLAFISHPLSQRKITPSRHPLSVPSLAAIRSHVNDGTAATRECDGPFSPMRNSMPFEHSNDAPTSRTVSTNYGDLTKKVDPDATPKAIPRSRTTSFIPRPVRTGSELSTHIEGPVKPYSTTIVTDAIVHTLPCKIPTPSPPLSTRRISSPRQYLPHNALQELKYNTGASFVGKYDVSPSRVSVRSRTTPNLVKAAGFSQSTSSMAPRNLGLKRPVASPTAQKPVLQENVPTHKRVAQRRSQIQDRTLKRESLAVAGTIANRRSFGPGPSLSIVQNTRLNCATPPTAGKRMSSYHTPPTPLTVKRIQLNLQENLPEPDRSDSLNGSSIIQPRYMSSKNATTPSAVGTPTVTSTLPRFSMGNNPRRKTTGTPNGLGGIWQPSCALADNEVRSLPRSSTFHNFGKSWRAPPPVPYIPDRYRTPSLPNLTPHSEDTEALTRKARIIRLFSFTSSTHSIPEEITEKEPPGVLPKTPSRYRRRPSLSSTVFAPLTSPSRSRSYSLFRGGYTRPSEDSTTNPLMSADVKSILQVQDYMPAGYWAGRFSTRFDQWCAEATAVEIDPNYQCQQLGSLGRCRYPDHEDEAKCYIFAQLHDMCSTVQATDSLWAFEYAYRKDHRLFSQPVDLPPLPTRKHDDSSNKGAFGRAVRKLTPRKSSLVNLLKGKGRNKVDDSFPHDVFEQKVETPSSSP</sequence>
<feature type="compositionally biased region" description="Basic and acidic residues" evidence="1">
    <location>
        <begin position="725"/>
        <end position="740"/>
    </location>
</feature>
<protein>
    <submittedName>
        <fullName evidence="2">Uncharacterized protein</fullName>
    </submittedName>
</protein>
<name>A0A6A6AR37_9PLEO</name>
<proteinExistence type="predicted"/>
<dbReference type="EMBL" id="ML977499">
    <property type="protein sequence ID" value="KAF2133414.1"/>
    <property type="molecule type" value="Genomic_DNA"/>
</dbReference>
<feature type="compositionally biased region" description="Basic and acidic residues" evidence="1">
    <location>
        <begin position="34"/>
        <end position="45"/>
    </location>
</feature>
<organism evidence="2 3">
    <name type="scientific">Dothidotthia symphoricarpi CBS 119687</name>
    <dbReference type="NCBI Taxonomy" id="1392245"/>
    <lineage>
        <taxon>Eukaryota</taxon>
        <taxon>Fungi</taxon>
        <taxon>Dikarya</taxon>
        <taxon>Ascomycota</taxon>
        <taxon>Pezizomycotina</taxon>
        <taxon>Dothideomycetes</taxon>
        <taxon>Pleosporomycetidae</taxon>
        <taxon>Pleosporales</taxon>
        <taxon>Dothidotthiaceae</taxon>
        <taxon>Dothidotthia</taxon>
    </lineage>
</organism>
<feature type="region of interest" description="Disordered" evidence="1">
    <location>
        <begin position="119"/>
        <end position="153"/>
    </location>
</feature>
<dbReference type="RefSeq" id="XP_033527801.1">
    <property type="nucleotide sequence ID" value="XM_033665501.1"/>
</dbReference>
<feature type="compositionally biased region" description="Polar residues" evidence="1">
    <location>
        <begin position="399"/>
        <end position="423"/>
    </location>
</feature>
<evidence type="ECO:0000313" key="3">
    <source>
        <dbReference type="Proteomes" id="UP000799771"/>
    </source>
</evidence>
<gene>
    <name evidence="2" type="ORF">P153DRAFT_332156</name>
</gene>
<feature type="region of interest" description="Disordered" evidence="1">
    <location>
        <begin position="682"/>
        <end position="747"/>
    </location>
</feature>
<dbReference type="OrthoDB" id="3557758at2759"/>
<evidence type="ECO:0000313" key="2">
    <source>
        <dbReference type="EMBL" id="KAF2133414.1"/>
    </source>
</evidence>
<feature type="region of interest" description="Disordered" evidence="1">
    <location>
        <begin position="399"/>
        <end position="437"/>
    </location>
</feature>
<feature type="region of interest" description="Disordered" evidence="1">
    <location>
        <begin position="517"/>
        <end position="538"/>
    </location>
</feature>
<reference evidence="2" key="1">
    <citation type="journal article" date="2020" name="Stud. Mycol.">
        <title>101 Dothideomycetes genomes: a test case for predicting lifestyles and emergence of pathogens.</title>
        <authorList>
            <person name="Haridas S."/>
            <person name="Albert R."/>
            <person name="Binder M."/>
            <person name="Bloem J."/>
            <person name="Labutti K."/>
            <person name="Salamov A."/>
            <person name="Andreopoulos B."/>
            <person name="Baker S."/>
            <person name="Barry K."/>
            <person name="Bills G."/>
            <person name="Bluhm B."/>
            <person name="Cannon C."/>
            <person name="Castanera R."/>
            <person name="Culley D."/>
            <person name="Daum C."/>
            <person name="Ezra D."/>
            <person name="Gonzalez J."/>
            <person name="Henrissat B."/>
            <person name="Kuo A."/>
            <person name="Liang C."/>
            <person name="Lipzen A."/>
            <person name="Lutzoni F."/>
            <person name="Magnuson J."/>
            <person name="Mondo S."/>
            <person name="Nolan M."/>
            <person name="Ohm R."/>
            <person name="Pangilinan J."/>
            <person name="Park H.-J."/>
            <person name="Ramirez L."/>
            <person name="Alfaro M."/>
            <person name="Sun H."/>
            <person name="Tritt A."/>
            <person name="Yoshinaga Y."/>
            <person name="Zwiers L.-H."/>
            <person name="Turgeon B."/>
            <person name="Goodwin S."/>
            <person name="Spatafora J."/>
            <person name="Crous P."/>
            <person name="Grigoriev I."/>
        </authorList>
    </citation>
    <scope>NUCLEOTIDE SEQUENCE</scope>
    <source>
        <strain evidence="2">CBS 119687</strain>
    </source>
</reference>
<feature type="compositionally biased region" description="Basic and acidic residues" evidence="1">
    <location>
        <begin position="517"/>
        <end position="526"/>
    </location>
</feature>
<dbReference type="Proteomes" id="UP000799771">
    <property type="component" value="Unassembled WGS sequence"/>
</dbReference>
<feature type="region of interest" description="Disordered" evidence="1">
    <location>
        <begin position="18"/>
        <end position="52"/>
    </location>
</feature>
<dbReference type="AlphaFoldDB" id="A0A6A6AR37"/>
<accession>A0A6A6AR37</accession>
<keyword evidence="3" id="KW-1185">Reference proteome</keyword>